<protein>
    <submittedName>
        <fullName evidence="2">Uncharacterized protein</fullName>
    </submittedName>
</protein>
<evidence type="ECO:0000256" key="1">
    <source>
        <dbReference type="SAM" id="MobiDB-lite"/>
    </source>
</evidence>
<dbReference type="EMBL" id="LR792683">
    <property type="protein sequence ID" value="CAB3395501.1"/>
    <property type="molecule type" value="Genomic_DNA"/>
</dbReference>
<organism evidence="2 3">
    <name type="scientific">Kyrpidia spormannii</name>
    <dbReference type="NCBI Taxonomy" id="2055160"/>
    <lineage>
        <taxon>Bacteria</taxon>
        <taxon>Bacillati</taxon>
        <taxon>Bacillota</taxon>
        <taxon>Bacilli</taxon>
        <taxon>Bacillales</taxon>
        <taxon>Alicyclobacillaceae</taxon>
        <taxon>Kyrpidia</taxon>
    </lineage>
</organism>
<dbReference type="Proteomes" id="UP000502196">
    <property type="component" value="Chromosome"/>
</dbReference>
<evidence type="ECO:0000313" key="3">
    <source>
        <dbReference type="Proteomes" id="UP000502196"/>
    </source>
</evidence>
<gene>
    <name evidence="2" type="ORF">COOX1_2944</name>
</gene>
<feature type="region of interest" description="Disordered" evidence="1">
    <location>
        <begin position="22"/>
        <end position="79"/>
    </location>
</feature>
<accession>A0A6F9EDK0</accession>
<dbReference type="RefSeq" id="WP_170086321.1">
    <property type="nucleotide sequence ID" value="NZ_CP047971.1"/>
</dbReference>
<dbReference type="AlphaFoldDB" id="A0A6F9EDK0"/>
<reference evidence="2 3" key="1">
    <citation type="submission" date="2020-04" db="EMBL/GenBank/DDBJ databases">
        <authorList>
            <person name="Hogendoorn C."/>
        </authorList>
    </citation>
    <scope>NUCLEOTIDE SEQUENCE [LARGE SCALE GENOMIC DNA]</scope>
    <source>
        <strain evidence="2">COOX1</strain>
    </source>
</reference>
<evidence type="ECO:0000313" key="2">
    <source>
        <dbReference type="EMBL" id="CAB3395501.1"/>
    </source>
</evidence>
<feature type="compositionally biased region" description="Low complexity" evidence="1">
    <location>
        <begin position="26"/>
        <end position="54"/>
    </location>
</feature>
<sequence>MNITRSQKEVINKYLLRLFESTGENPSSAHSGASPAPARSSGSGSNGPGQPSGSRRGDDGRGSARVTGRNQASHSPALPGSMVGDILKLWKVIEQDLASRYGETEVQKGMNYVARATLSGVQKVPDLRDHPEARRFRQRVENLLKLVYRKTSREHWETLSRLVERQWRPNQITYPEAVYFLEWLRRLLPEQVSSQDTRQTRRR</sequence>
<proteinExistence type="predicted"/>
<name>A0A6F9EDK0_9BACL</name>